<evidence type="ECO:0000313" key="3">
    <source>
        <dbReference type="Proteomes" id="UP000434639"/>
    </source>
</evidence>
<protein>
    <submittedName>
        <fullName evidence="2">DUF4357 domain-containing protein</fullName>
    </submittedName>
</protein>
<evidence type="ECO:0000313" key="2">
    <source>
        <dbReference type="EMBL" id="MTH54105.1"/>
    </source>
</evidence>
<comment type="caution">
    <text evidence="2">The sequence shown here is derived from an EMBL/GenBank/DDBJ whole genome shotgun (WGS) entry which is preliminary data.</text>
</comment>
<dbReference type="OrthoDB" id="2656488at2"/>
<keyword evidence="3" id="KW-1185">Reference proteome</keyword>
<dbReference type="Proteomes" id="UP000434639">
    <property type="component" value="Unassembled WGS sequence"/>
</dbReference>
<organism evidence="2 3">
    <name type="scientific">Metabacillus mangrovi</name>
    <dbReference type="NCBI Taxonomy" id="1491830"/>
    <lineage>
        <taxon>Bacteria</taxon>
        <taxon>Bacillati</taxon>
        <taxon>Bacillota</taxon>
        <taxon>Bacilli</taxon>
        <taxon>Bacillales</taxon>
        <taxon>Bacillaceae</taxon>
        <taxon>Metabacillus</taxon>
    </lineage>
</organism>
<reference evidence="2 3" key="1">
    <citation type="journal article" date="2017" name="Int. J. Syst. Evol. Microbiol.">
        <title>Bacillus mangrovi sp. nov., isolated from a sediment sample from a mangrove forest.</title>
        <authorList>
            <person name="Gupta V."/>
            <person name="Singh P.K."/>
            <person name="Korpole S."/>
            <person name="Tanuku N.R.S."/>
            <person name="Pinnaka A.K."/>
        </authorList>
    </citation>
    <scope>NUCLEOTIDE SEQUENCE [LARGE SCALE GENOMIC DNA]</scope>
    <source>
        <strain evidence="2 3">KCTC 33872</strain>
    </source>
</reference>
<proteinExistence type="predicted"/>
<sequence>MMHASNIPTIILLNKSSRNYISKEEYLIQKDSTVLLYFPDSANASSLKVIQDSTSQIRGFYFTKSQMQKVESLEYANNYAVYFLFSDLEEPSVYIGQSVNGITRIKSHLREKEFWKFGILFVTDNNSFDKLSIDYLEYQFIREFAKTQFNLENRDLRQVEPNLNVFNRSTLRAFAKQIEFLLEALGISFQPIGIEVSNHTEYFHAPEPYRASIYLQDGKFILQKGSVIKQPITSSRSWSDGGRFYNRYMRHFQNFIDTEQAEIIRDNEAQLLHDVEFTSPSTPADLCSGQSNNGWKFWIGLEEKRKKEIK</sequence>
<dbReference type="EMBL" id="WMIB01000011">
    <property type="protein sequence ID" value="MTH54105.1"/>
    <property type="molecule type" value="Genomic_DNA"/>
</dbReference>
<dbReference type="InterPro" id="IPR000305">
    <property type="entry name" value="GIY-YIG_endonuc"/>
</dbReference>
<accession>A0A7X2V554</accession>
<dbReference type="RefSeq" id="WP_155112631.1">
    <property type="nucleotide sequence ID" value="NZ_WMIB01000011.1"/>
</dbReference>
<evidence type="ECO:0000259" key="1">
    <source>
        <dbReference type="PROSITE" id="PS50164"/>
    </source>
</evidence>
<dbReference type="CDD" id="cd10447">
    <property type="entry name" value="GIY-YIG_unchar_2"/>
    <property type="match status" value="1"/>
</dbReference>
<dbReference type="AlphaFoldDB" id="A0A7X2V554"/>
<gene>
    <name evidence="2" type="ORF">GKZ89_11860</name>
</gene>
<feature type="domain" description="GIY-YIG" evidence="1">
    <location>
        <begin position="77"/>
        <end position="151"/>
    </location>
</feature>
<dbReference type="PROSITE" id="PS50164">
    <property type="entry name" value="GIY_YIG"/>
    <property type="match status" value="1"/>
</dbReference>
<name>A0A7X2V554_9BACI</name>